<sequence>MTLSPRDPKLWPHAGLFAALVLLLGLAHGWVNPWLRYDRAALLDGQLWRLFTGHLVHLNHWHTLMNLAGLGLILWFFRDLLDRRRFWLWFLVCAPLSSLALLLLDPRLDWYVGLSGLLQGLLVLCLLLGWRGHPGLHSLVLAVVVGRLIWEQTPGYDLDYLRAWIHGRVYVNAHLYGAISGALLAAALALRARFAGSAIQPPA</sequence>
<evidence type="ECO:0000256" key="4">
    <source>
        <dbReference type="ARBA" id="ARBA00023136"/>
    </source>
</evidence>
<dbReference type="Pfam" id="PF01694">
    <property type="entry name" value="Rhomboid"/>
    <property type="match status" value="1"/>
</dbReference>
<dbReference type="PANTHER" id="PTHR43066">
    <property type="entry name" value="RHOMBOID-RELATED PROTEIN"/>
    <property type="match status" value="1"/>
</dbReference>
<keyword evidence="2 5" id="KW-0812">Transmembrane</keyword>
<dbReference type="AlphaFoldDB" id="A0A9Q3UNC3"/>
<dbReference type="InterPro" id="IPR035952">
    <property type="entry name" value="Rhomboid-like_sf"/>
</dbReference>
<feature type="domain" description="Peptidase S54 rhomboid" evidence="6">
    <location>
        <begin position="45"/>
        <end position="188"/>
    </location>
</feature>
<feature type="transmembrane region" description="Helical" evidence="5">
    <location>
        <begin position="170"/>
        <end position="190"/>
    </location>
</feature>
<organism evidence="7 8">
    <name type="scientific">Alloalcanivorax marinus</name>
    <dbReference type="NCBI Taxonomy" id="1177169"/>
    <lineage>
        <taxon>Bacteria</taxon>
        <taxon>Pseudomonadati</taxon>
        <taxon>Pseudomonadota</taxon>
        <taxon>Gammaproteobacteria</taxon>
        <taxon>Oceanospirillales</taxon>
        <taxon>Alcanivoracaceae</taxon>
        <taxon>Alloalcanivorax</taxon>
    </lineage>
</organism>
<evidence type="ECO:0000313" key="8">
    <source>
        <dbReference type="Proteomes" id="UP001108027"/>
    </source>
</evidence>
<evidence type="ECO:0000259" key="6">
    <source>
        <dbReference type="Pfam" id="PF01694"/>
    </source>
</evidence>
<keyword evidence="3 5" id="KW-1133">Transmembrane helix</keyword>
<proteinExistence type="predicted"/>
<gene>
    <name evidence="7" type="primary">rrtA</name>
    <name evidence="7" type="ORF">LL252_05965</name>
</gene>
<keyword evidence="4 5" id="KW-0472">Membrane</keyword>
<dbReference type="NCBIfam" id="TIGR03902">
    <property type="entry name" value="rhom_GG_sort"/>
    <property type="match status" value="1"/>
</dbReference>
<keyword evidence="7" id="KW-0378">Hydrolase</keyword>
<evidence type="ECO:0000313" key="7">
    <source>
        <dbReference type="EMBL" id="MCC4308113.1"/>
    </source>
</evidence>
<comment type="caution">
    <text evidence="7">The sequence shown here is derived from an EMBL/GenBank/DDBJ whole genome shotgun (WGS) entry which is preliminary data.</text>
</comment>
<dbReference type="SUPFAM" id="SSF144091">
    <property type="entry name" value="Rhomboid-like"/>
    <property type="match status" value="1"/>
</dbReference>
<reference evidence="7" key="1">
    <citation type="submission" date="2021-10" db="EMBL/GenBank/DDBJ databases">
        <title>The diversity and Nitrogen Metabolism of Culturable Nitrate-Utilizing Bacteria Within the Oxygen Minimum Zone of the Changjiang (Yangtze River)Estuary.</title>
        <authorList>
            <person name="Zhang D."/>
            <person name="Zheng J."/>
            <person name="Liu S."/>
            <person name="He W."/>
        </authorList>
    </citation>
    <scope>NUCLEOTIDE SEQUENCE</scope>
    <source>
        <strain evidence="7">FXH-223</strain>
    </source>
</reference>
<evidence type="ECO:0000256" key="2">
    <source>
        <dbReference type="ARBA" id="ARBA00022692"/>
    </source>
</evidence>
<dbReference type="RefSeq" id="WP_228233423.1">
    <property type="nucleotide sequence ID" value="NZ_JAJGNA010000005.1"/>
</dbReference>
<accession>A0A9Q3UNC3</accession>
<name>A0A9Q3UNC3_9GAMM</name>
<keyword evidence="8" id="KW-1185">Reference proteome</keyword>
<dbReference type="EC" id="3.4.21.-" evidence="7"/>
<evidence type="ECO:0000256" key="5">
    <source>
        <dbReference type="SAM" id="Phobius"/>
    </source>
</evidence>
<feature type="transmembrane region" description="Helical" evidence="5">
    <location>
        <begin position="58"/>
        <end position="77"/>
    </location>
</feature>
<dbReference type="GO" id="GO:0016020">
    <property type="term" value="C:membrane"/>
    <property type="evidence" value="ECO:0007669"/>
    <property type="project" value="UniProtKB-SubCell"/>
</dbReference>
<dbReference type="EMBL" id="JAJGNA010000005">
    <property type="protein sequence ID" value="MCC4308113.1"/>
    <property type="molecule type" value="Genomic_DNA"/>
</dbReference>
<dbReference type="InterPro" id="IPR023826">
    <property type="entry name" value="Rhom-like_SP_proteobac"/>
</dbReference>
<feature type="transmembrane region" description="Helical" evidence="5">
    <location>
        <begin position="110"/>
        <end position="128"/>
    </location>
</feature>
<evidence type="ECO:0000256" key="3">
    <source>
        <dbReference type="ARBA" id="ARBA00022989"/>
    </source>
</evidence>
<protein>
    <submittedName>
        <fullName evidence="7">Rhombosortase</fullName>
        <ecNumber evidence="7">3.4.21.-</ecNumber>
    </submittedName>
</protein>
<dbReference type="GO" id="GO:0004252">
    <property type="term" value="F:serine-type endopeptidase activity"/>
    <property type="evidence" value="ECO:0007669"/>
    <property type="project" value="InterPro"/>
</dbReference>
<dbReference type="InterPro" id="IPR022764">
    <property type="entry name" value="Peptidase_S54_rhomboid_dom"/>
</dbReference>
<dbReference type="Proteomes" id="UP001108027">
    <property type="component" value="Unassembled WGS sequence"/>
</dbReference>
<feature type="transmembrane region" description="Helical" evidence="5">
    <location>
        <begin position="86"/>
        <end position="104"/>
    </location>
</feature>
<dbReference type="Gene3D" id="1.20.1540.10">
    <property type="entry name" value="Rhomboid-like"/>
    <property type="match status" value="1"/>
</dbReference>
<evidence type="ECO:0000256" key="1">
    <source>
        <dbReference type="ARBA" id="ARBA00004141"/>
    </source>
</evidence>
<comment type="subcellular location">
    <subcellularLocation>
        <location evidence="1">Membrane</location>
        <topology evidence="1">Multi-pass membrane protein</topology>
    </subcellularLocation>
</comment>